<feature type="transmembrane region" description="Helical" evidence="1">
    <location>
        <begin position="25"/>
        <end position="48"/>
    </location>
</feature>
<sequence>MNRLPAPIEYEEIVVPRPSFAESKLAMVVVGVLVGLTGFGGALALGLFG</sequence>
<gene>
    <name evidence="2" type="ORF">KCG34_01385</name>
</gene>
<keyword evidence="1" id="KW-0472">Membrane</keyword>
<keyword evidence="1" id="KW-1133">Transmembrane helix</keyword>
<evidence type="ECO:0000313" key="3">
    <source>
        <dbReference type="Proteomes" id="UP000676409"/>
    </source>
</evidence>
<protein>
    <submittedName>
        <fullName evidence="2">Uncharacterized protein</fullName>
    </submittedName>
</protein>
<dbReference type="KEGG" id="caul:KCG34_01385"/>
<dbReference type="RefSeq" id="WP_211938622.1">
    <property type="nucleotide sequence ID" value="NZ_CP073078.1"/>
</dbReference>
<dbReference type="Proteomes" id="UP000676409">
    <property type="component" value="Chromosome"/>
</dbReference>
<dbReference type="EMBL" id="CP073078">
    <property type="protein sequence ID" value="QUD88572.1"/>
    <property type="molecule type" value="Genomic_DNA"/>
</dbReference>
<evidence type="ECO:0000313" key="2">
    <source>
        <dbReference type="EMBL" id="QUD88572.1"/>
    </source>
</evidence>
<organism evidence="2 3">
    <name type="scientific">Phenylobacterium montanum</name>
    <dbReference type="NCBI Taxonomy" id="2823693"/>
    <lineage>
        <taxon>Bacteria</taxon>
        <taxon>Pseudomonadati</taxon>
        <taxon>Pseudomonadota</taxon>
        <taxon>Alphaproteobacteria</taxon>
        <taxon>Caulobacterales</taxon>
        <taxon>Caulobacteraceae</taxon>
        <taxon>Phenylobacterium</taxon>
    </lineage>
</organism>
<keyword evidence="1" id="KW-0812">Transmembrane</keyword>
<proteinExistence type="predicted"/>
<keyword evidence="3" id="KW-1185">Reference proteome</keyword>
<name>A0A975G153_9CAUL</name>
<reference evidence="2" key="1">
    <citation type="submission" date="2021-04" db="EMBL/GenBank/DDBJ databases">
        <title>The complete genome sequence of Caulobacter sp. S6.</title>
        <authorList>
            <person name="Tang Y."/>
            <person name="Ouyang W."/>
            <person name="Liu Q."/>
            <person name="Huang B."/>
            <person name="Guo Z."/>
            <person name="Lei P."/>
        </authorList>
    </citation>
    <scope>NUCLEOTIDE SEQUENCE</scope>
    <source>
        <strain evidence="2">S6</strain>
    </source>
</reference>
<accession>A0A975G153</accession>
<dbReference type="AlphaFoldDB" id="A0A975G153"/>
<evidence type="ECO:0000256" key="1">
    <source>
        <dbReference type="SAM" id="Phobius"/>
    </source>
</evidence>